<name>A0A9N8HDH5_9STRA</name>
<organism evidence="3 4">
    <name type="scientific">Seminavis robusta</name>
    <dbReference type="NCBI Taxonomy" id="568900"/>
    <lineage>
        <taxon>Eukaryota</taxon>
        <taxon>Sar</taxon>
        <taxon>Stramenopiles</taxon>
        <taxon>Ochrophyta</taxon>
        <taxon>Bacillariophyta</taxon>
        <taxon>Bacillariophyceae</taxon>
        <taxon>Bacillariophycidae</taxon>
        <taxon>Naviculales</taxon>
        <taxon>Naviculaceae</taxon>
        <taxon>Seminavis</taxon>
    </lineage>
</organism>
<proteinExistence type="predicted"/>
<feature type="region of interest" description="Disordered" evidence="1">
    <location>
        <begin position="219"/>
        <end position="243"/>
    </location>
</feature>
<gene>
    <name evidence="3" type="ORF">SEMRO_344_G122190.1</name>
</gene>
<evidence type="ECO:0000256" key="1">
    <source>
        <dbReference type="SAM" id="MobiDB-lite"/>
    </source>
</evidence>
<reference evidence="3" key="1">
    <citation type="submission" date="2020-06" db="EMBL/GenBank/DDBJ databases">
        <authorList>
            <consortium name="Plant Systems Biology data submission"/>
        </authorList>
    </citation>
    <scope>NUCLEOTIDE SEQUENCE</scope>
    <source>
        <strain evidence="3">D6</strain>
    </source>
</reference>
<dbReference type="EMBL" id="CAICTM010000343">
    <property type="protein sequence ID" value="CAB9508360.1"/>
    <property type="molecule type" value="Genomic_DNA"/>
</dbReference>
<sequence>MCGSTATMKNLLSANEPTTLKNALRKRMHDDIGASKLSSNKKAAFTSSYLTSLTQSLDVTMAQEVVSSTPAPTLSRKKSDAGSEDVLLEKDFQPGNWHVIYGREKSHKEHIGNKRLRVLIANNLKAYVEAPTRREKSQIIDDVASQIRCYGGFVKKTREGRWLSIGPSQSREKVGHSFRDCMKLFKGNKPSCKQTIWEEAQNAIFSNLQLRGSCSFDPSSASSVSSSSTPVQAPVQQQQQQVPPMTTLPEPVVSEVVVTPYYSHHDPLPLDDDSCGFPSLVVGATNQMNPLEWFDFTN</sequence>
<keyword evidence="4" id="KW-1185">Reference proteome</keyword>
<dbReference type="InterPro" id="IPR049227">
    <property type="entry name" value="DUF6824"/>
</dbReference>
<dbReference type="Proteomes" id="UP001153069">
    <property type="component" value="Unassembled WGS sequence"/>
</dbReference>
<evidence type="ECO:0000313" key="3">
    <source>
        <dbReference type="EMBL" id="CAB9508360.1"/>
    </source>
</evidence>
<feature type="domain" description="DUF6824" evidence="2">
    <location>
        <begin position="99"/>
        <end position="180"/>
    </location>
</feature>
<dbReference type="Pfam" id="PF20710">
    <property type="entry name" value="DUF6824"/>
    <property type="match status" value="1"/>
</dbReference>
<evidence type="ECO:0000313" key="4">
    <source>
        <dbReference type="Proteomes" id="UP001153069"/>
    </source>
</evidence>
<accession>A0A9N8HDH5</accession>
<dbReference type="AlphaFoldDB" id="A0A9N8HDH5"/>
<evidence type="ECO:0000259" key="2">
    <source>
        <dbReference type="Pfam" id="PF20710"/>
    </source>
</evidence>
<comment type="caution">
    <text evidence="3">The sequence shown here is derived from an EMBL/GenBank/DDBJ whole genome shotgun (WGS) entry which is preliminary data.</text>
</comment>
<protein>
    <submittedName>
        <fullName evidence="3">Nitrilase family, member 2</fullName>
    </submittedName>
</protein>